<dbReference type="AlphaFoldDB" id="X6P9T0"/>
<gene>
    <name evidence="1" type="ORF">RFI_01748</name>
</gene>
<accession>X6P9T0</accession>
<comment type="caution">
    <text evidence="1">The sequence shown here is derived from an EMBL/GenBank/DDBJ whole genome shotgun (WGS) entry which is preliminary data.</text>
</comment>
<sequence length="236" mass="26244">MTYESTRILAHNSANPLFLFKGFSIKLAGGMQDESKTVKYEAEMKALIKLYGDVVKEDALKKKLEQSNGNVSVVIEQITASLLNQNTAVQVTEEKKTEQKEEEKVEIGETKPGINLQGYCTNIDCLASKAKLPVWVNIGFSDISFDSEKTSYGCPDCGQFTVTSIIKAMIFNSEHAISSNDNPVPVKDNHYQCFYTIKLGSSYEIKAKKIRQHATSLEDLINRSENAMISGEIINL</sequence>
<feature type="non-terminal residue" evidence="1">
    <location>
        <position position="236"/>
    </location>
</feature>
<proteinExistence type="predicted"/>
<reference evidence="1 2" key="1">
    <citation type="journal article" date="2013" name="Curr. Biol.">
        <title>The Genome of the Foraminiferan Reticulomyxa filosa.</title>
        <authorList>
            <person name="Glockner G."/>
            <person name="Hulsmann N."/>
            <person name="Schleicher M."/>
            <person name="Noegel A.A."/>
            <person name="Eichinger L."/>
            <person name="Gallinger C."/>
            <person name="Pawlowski J."/>
            <person name="Sierra R."/>
            <person name="Euteneuer U."/>
            <person name="Pillet L."/>
            <person name="Moustafa A."/>
            <person name="Platzer M."/>
            <person name="Groth M."/>
            <person name="Szafranski K."/>
            <person name="Schliwa M."/>
        </authorList>
    </citation>
    <scope>NUCLEOTIDE SEQUENCE [LARGE SCALE GENOMIC DNA]</scope>
</reference>
<evidence type="ECO:0000313" key="2">
    <source>
        <dbReference type="Proteomes" id="UP000023152"/>
    </source>
</evidence>
<keyword evidence="2" id="KW-1185">Reference proteome</keyword>
<dbReference type="EMBL" id="ASPP01001735">
    <property type="protein sequence ID" value="ETO35315.1"/>
    <property type="molecule type" value="Genomic_DNA"/>
</dbReference>
<name>X6P9T0_RETFI</name>
<evidence type="ECO:0000313" key="1">
    <source>
        <dbReference type="EMBL" id="ETO35315.1"/>
    </source>
</evidence>
<protein>
    <submittedName>
        <fullName evidence="1">Uncharacterized protein</fullName>
    </submittedName>
</protein>
<dbReference type="Proteomes" id="UP000023152">
    <property type="component" value="Unassembled WGS sequence"/>
</dbReference>
<organism evidence="1 2">
    <name type="scientific">Reticulomyxa filosa</name>
    <dbReference type="NCBI Taxonomy" id="46433"/>
    <lineage>
        <taxon>Eukaryota</taxon>
        <taxon>Sar</taxon>
        <taxon>Rhizaria</taxon>
        <taxon>Retaria</taxon>
        <taxon>Foraminifera</taxon>
        <taxon>Monothalamids</taxon>
        <taxon>Reticulomyxidae</taxon>
        <taxon>Reticulomyxa</taxon>
    </lineage>
</organism>